<sequence>MLHSPASRDGRLPVQLSMSPYRCDKAEVLIAVRGAEELDGIDGPKLVAVVEFVKHAGYPIMDQSFLGSAGLEISVGLEIVGNDYYGSQWVTFSEVLLPTSIPGDLRQFKSSRLLVTDALSCRMFALLAFAVAEWLSGFFCMEGLLLLSNHEADVIGGAILAHWEEALGRDGLVDYTGLHIFVLDVILAGMHHNATKFWNGSPFGVMLTWPLCPIFASMLPTAIKARMTCCSNAVNCQFILLARFVYVVRYVEKAGSNLDAFFYIMVQRIVADVGLVSCLCGPFFDMDELRIRYAVCLGGMEFCLFGGPAVLCFSRNAPIVDLLICRTTKRLRPAPSPAPSKARWSKDSIQLLIAETHLLIQLLPIDWFGSITTEP</sequence>
<accession>A0AAD3XHR5</accession>
<comment type="caution">
    <text evidence="1">The sequence shown here is derived from an EMBL/GenBank/DDBJ whole genome shotgun (WGS) entry which is preliminary data.</text>
</comment>
<dbReference type="AlphaFoldDB" id="A0AAD3XHR5"/>
<keyword evidence="2" id="KW-1185">Reference proteome</keyword>
<gene>
    <name evidence="1" type="ORF">Nepgr_006596</name>
</gene>
<evidence type="ECO:0000313" key="2">
    <source>
        <dbReference type="Proteomes" id="UP001279734"/>
    </source>
</evidence>
<organism evidence="1 2">
    <name type="scientific">Nepenthes gracilis</name>
    <name type="common">Slender pitcher plant</name>
    <dbReference type="NCBI Taxonomy" id="150966"/>
    <lineage>
        <taxon>Eukaryota</taxon>
        <taxon>Viridiplantae</taxon>
        <taxon>Streptophyta</taxon>
        <taxon>Embryophyta</taxon>
        <taxon>Tracheophyta</taxon>
        <taxon>Spermatophyta</taxon>
        <taxon>Magnoliopsida</taxon>
        <taxon>eudicotyledons</taxon>
        <taxon>Gunneridae</taxon>
        <taxon>Pentapetalae</taxon>
        <taxon>Caryophyllales</taxon>
        <taxon>Nepenthaceae</taxon>
        <taxon>Nepenthes</taxon>
    </lineage>
</organism>
<evidence type="ECO:0000313" key="1">
    <source>
        <dbReference type="EMBL" id="GMH04756.1"/>
    </source>
</evidence>
<dbReference type="Proteomes" id="UP001279734">
    <property type="component" value="Unassembled WGS sequence"/>
</dbReference>
<reference evidence="1" key="1">
    <citation type="submission" date="2023-05" db="EMBL/GenBank/DDBJ databases">
        <title>Nepenthes gracilis genome sequencing.</title>
        <authorList>
            <person name="Fukushima K."/>
        </authorList>
    </citation>
    <scope>NUCLEOTIDE SEQUENCE</scope>
    <source>
        <strain evidence="1">SING2019-196</strain>
    </source>
</reference>
<dbReference type="EMBL" id="BSYO01000005">
    <property type="protein sequence ID" value="GMH04756.1"/>
    <property type="molecule type" value="Genomic_DNA"/>
</dbReference>
<name>A0AAD3XHR5_NEPGR</name>
<protein>
    <submittedName>
        <fullName evidence="1">Uncharacterized protein</fullName>
    </submittedName>
</protein>
<proteinExistence type="predicted"/>